<keyword evidence="1" id="KW-0732">Signal</keyword>
<dbReference type="InterPro" id="IPR040669">
    <property type="entry name" value="Agarase_CBM"/>
</dbReference>
<dbReference type="Pfam" id="PF17992">
    <property type="entry name" value="Agarase_CBM"/>
    <property type="match status" value="1"/>
</dbReference>
<proteinExistence type="predicted"/>
<dbReference type="STRING" id="1129793.GPLA_3746"/>
<dbReference type="Proteomes" id="UP000006322">
    <property type="component" value="Unassembled WGS sequence"/>
</dbReference>
<dbReference type="AlphaFoldDB" id="K6ZEY6"/>
<dbReference type="Gene3D" id="3.20.20.80">
    <property type="entry name" value="Glycosidases"/>
    <property type="match status" value="1"/>
</dbReference>
<comment type="caution">
    <text evidence="3">The sequence shown here is derived from an EMBL/GenBank/DDBJ whole genome shotgun (WGS) entry which is preliminary data.</text>
</comment>
<accession>K6ZEY6</accession>
<dbReference type="OrthoDB" id="9760450at2"/>
<protein>
    <submittedName>
        <fullName evidence="3">Beta-agarase A</fullName>
    </submittedName>
</protein>
<gene>
    <name evidence="3" type="primary">agaA</name>
    <name evidence="3" type="ORF">GPLA_3746</name>
</gene>
<dbReference type="EMBL" id="BAER01000115">
    <property type="protein sequence ID" value="GAC34631.1"/>
    <property type="molecule type" value="Genomic_DNA"/>
</dbReference>
<dbReference type="Gene3D" id="2.60.120.430">
    <property type="entry name" value="Galactose-binding lectin"/>
    <property type="match status" value="1"/>
</dbReference>
<evidence type="ECO:0000313" key="4">
    <source>
        <dbReference type="Proteomes" id="UP000006322"/>
    </source>
</evidence>
<evidence type="ECO:0000259" key="2">
    <source>
        <dbReference type="Pfam" id="PF17992"/>
    </source>
</evidence>
<keyword evidence="4" id="KW-1185">Reference proteome</keyword>
<feature type="chain" id="PRO_5003902003" evidence="1">
    <location>
        <begin position="23"/>
        <end position="774"/>
    </location>
</feature>
<sequence length="774" mass="87352">MKSTSCKLAFLLSTLTSLTACNGNQSTDTAQRTMSNNAQQSAFPWDFTGVSDLSELTLTGSDTRIIDDHGEQKLAIDLHGKSNNTAGFSFTPTSPWDWSKEGQFAFAIDIENPDASSVHLYVSVKDTSGQSHNRSFVVPAHSSDSYFMPLKDPDLAIETGIRSNPNNWKSEYTPMIWRYGDKQLDLSQVASIAFDVRGVAQDKHLVVDNPRLIKPKQLDKNYLVGLVDKFGQNAKLTFTNKVTNTEQLRTFNANEQANFTHKVPQGRSKFNGWIAGPKLAATGYFRTEKYQGKWSLVDPQGYLFFSNGIANVRMSNTSTITGFDFDEKYINQRKAGDFTPEDSIGLNRAPKAAWPSRHVTSELRANMFTWLPNYQEPLAEHFGYRREVHSGAVKKGETYSFYRANLARKYASDDPDIFMQKWRDTTVDRMLDWGFTSFGNWIDPSFYQLNRMPYFANGWIIGDYKTVSSGNDYWSPLPDPFDPVFQERALVTATKIASEVQNNPWCVGVFIDNEKSWGQEGSLAGHYGIVINTLKVDAADSPTKQQFVSYLQKKYREINGLNTAWRSDISSWDEASNGITLTDYNDEVIADLSAMLSLYAEQYFAVVHDALQQTMPNYLYMGARFADWGMTDEIRHAAAKYADVMSYNYYKEAITDKVWTFLVDLDKPSIIGEFHNGAMDSGLLNPGLIHAASQADRGKKYQEYVNSVIDNPYFVGAHWFQYIDSPLTGRAYDGENYNVGFVNVTDTPYQPLVDAAKEVNSTIYSRRFSDVSAK</sequence>
<reference evidence="4" key="1">
    <citation type="journal article" date="2014" name="Environ. Microbiol.">
        <title>Comparative genomics of the marine bacterial genus Glaciecola reveals the high degree of genomic diversity and genomic characteristic for cold adaptation.</title>
        <authorList>
            <person name="Qin Q.L."/>
            <person name="Xie B.B."/>
            <person name="Yu Y."/>
            <person name="Shu Y.L."/>
            <person name="Rong J.C."/>
            <person name="Zhang Y.J."/>
            <person name="Zhao D.L."/>
            <person name="Chen X.L."/>
            <person name="Zhang X.Y."/>
            <person name="Chen B."/>
            <person name="Zhou B.C."/>
            <person name="Zhang Y.Z."/>
        </authorList>
    </citation>
    <scope>NUCLEOTIDE SEQUENCE [LARGE SCALE GENOMIC DNA]</scope>
    <source>
        <strain evidence="4">LMG 21857</strain>
    </source>
</reference>
<dbReference type="InterPro" id="IPR017853">
    <property type="entry name" value="GH"/>
</dbReference>
<dbReference type="SUPFAM" id="SSF51445">
    <property type="entry name" value="(Trans)glycosidases"/>
    <property type="match status" value="1"/>
</dbReference>
<dbReference type="RefSeq" id="WP_007106396.1">
    <property type="nucleotide sequence ID" value="NZ_BAER01000115.1"/>
</dbReference>
<evidence type="ECO:0000256" key="1">
    <source>
        <dbReference type="SAM" id="SignalP"/>
    </source>
</evidence>
<evidence type="ECO:0000313" key="3">
    <source>
        <dbReference type="EMBL" id="GAC34631.1"/>
    </source>
</evidence>
<feature type="domain" description="Agarase CBM-like" evidence="2">
    <location>
        <begin position="46"/>
        <end position="223"/>
    </location>
</feature>
<feature type="signal peptide" evidence="1">
    <location>
        <begin position="1"/>
        <end position="22"/>
    </location>
</feature>
<organism evidence="3 4">
    <name type="scientific">Paraglaciecola polaris LMG 21857</name>
    <dbReference type="NCBI Taxonomy" id="1129793"/>
    <lineage>
        <taxon>Bacteria</taxon>
        <taxon>Pseudomonadati</taxon>
        <taxon>Pseudomonadota</taxon>
        <taxon>Gammaproteobacteria</taxon>
        <taxon>Alteromonadales</taxon>
        <taxon>Alteromonadaceae</taxon>
        <taxon>Paraglaciecola</taxon>
    </lineage>
</organism>
<dbReference type="PROSITE" id="PS51257">
    <property type="entry name" value="PROKAR_LIPOPROTEIN"/>
    <property type="match status" value="1"/>
</dbReference>
<name>K6ZEY6_9ALTE</name>